<sequence length="173" mass="19073">MAEQETILTEEGLKKLEDELDYLRSEKRQQVAERLKVAISYGDISENSEYDDAKNEQAFVEGRILTLEKMIRNAKVIKDSEINKKVVSLGSRVTIKDMETEEEEEYTVVGTTEADPMADPPRISNESPVGKAILGQKVGSVCKVPTPAGELSYKIIGIAKPSAGKKKKAAAKE</sequence>
<evidence type="ECO:0000256" key="1">
    <source>
        <dbReference type="ARBA" id="ARBA00008213"/>
    </source>
</evidence>
<dbReference type="InterPro" id="IPR006359">
    <property type="entry name" value="Tscrpt_elong_fac_GreA"/>
</dbReference>
<comment type="similarity">
    <text evidence="1 8 9">Belongs to the GreA/GreB family.</text>
</comment>
<gene>
    <name evidence="8 13" type="primary">greA</name>
    <name evidence="13" type="ORF">KHX13_08430</name>
</gene>
<keyword evidence="4 8" id="KW-0238">DNA-binding</keyword>
<dbReference type="HAMAP" id="MF_00105">
    <property type="entry name" value="GreA_GreB"/>
    <property type="match status" value="1"/>
</dbReference>
<dbReference type="InterPro" id="IPR028624">
    <property type="entry name" value="Tscrpt_elong_fac_GreA/B"/>
</dbReference>
<dbReference type="AlphaFoldDB" id="A0A943EF83"/>
<dbReference type="EMBL" id="JAGZCZ010000011">
    <property type="protein sequence ID" value="MBS5520323.1"/>
    <property type="molecule type" value="Genomic_DNA"/>
</dbReference>
<accession>A0A943EF83</accession>
<keyword evidence="13" id="KW-0648">Protein biosynthesis</keyword>
<keyword evidence="13" id="KW-0251">Elongation factor</keyword>
<comment type="caution">
    <text evidence="13">The sequence shown here is derived from an EMBL/GenBank/DDBJ whole genome shotgun (WGS) entry which is preliminary data.</text>
</comment>
<reference evidence="13" key="1">
    <citation type="submission" date="2021-02" db="EMBL/GenBank/DDBJ databases">
        <title>Infant gut strain persistence is associated with maternal origin, phylogeny, and functional potential including surface adhesion and iron acquisition.</title>
        <authorList>
            <person name="Lou Y.C."/>
        </authorList>
    </citation>
    <scope>NUCLEOTIDE SEQUENCE</scope>
    <source>
        <strain evidence="13">L3_106_000M1_dasL3_106_000M1_concoct_15</strain>
    </source>
</reference>
<dbReference type="GO" id="GO:0003677">
    <property type="term" value="F:DNA binding"/>
    <property type="evidence" value="ECO:0007669"/>
    <property type="project" value="UniProtKB-UniRule"/>
</dbReference>
<proteinExistence type="inferred from homology"/>
<evidence type="ECO:0000313" key="13">
    <source>
        <dbReference type="EMBL" id="MBS5520323.1"/>
    </source>
</evidence>
<name>A0A943EF83_9FIRM</name>
<dbReference type="Pfam" id="PF03449">
    <property type="entry name" value="GreA_GreB_N"/>
    <property type="match status" value="1"/>
</dbReference>
<feature type="domain" description="Transcription elongation factor GreA/GreB N-terminal" evidence="12">
    <location>
        <begin position="7"/>
        <end position="76"/>
    </location>
</feature>
<dbReference type="GO" id="GO:0006354">
    <property type="term" value="P:DNA-templated transcription elongation"/>
    <property type="evidence" value="ECO:0007669"/>
    <property type="project" value="TreeGrafter"/>
</dbReference>
<keyword evidence="3 8" id="KW-0805">Transcription regulation</keyword>
<dbReference type="Pfam" id="PF01272">
    <property type="entry name" value="GreA_GreB"/>
    <property type="match status" value="1"/>
</dbReference>
<dbReference type="FunFam" id="3.10.50.30:FF:000001">
    <property type="entry name" value="Transcription elongation factor GreA"/>
    <property type="match status" value="1"/>
</dbReference>
<dbReference type="PANTHER" id="PTHR30437:SF4">
    <property type="entry name" value="TRANSCRIPTION ELONGATION FACTOR GREA"/>
    <property type="match status" value="1"/>
</dbReference>
<organism evidence="13 14">
    <name type="scientific">Acidaminococcus intestini</name>
    <dbReference type="NCBI Taxonomy" id="187327"/>
    <lineage>
        <taxon>Bacteria</taxon>
        <taxon>Bacillati</taxon>
        <taxon>Bacillota</taxon>
        <taxon>Negativicutes</taxon>
        <taxon>Acidaminococcales</taxon>
        <taxon>Acidaminococcaceae</taxon>
        <taxon>Acidaminococcus</taxon>
    </lineage>
</organism>
<evidence type="ECO:0000256" key="5">
    <source>
        <dbReference type="ARBA" id="ARBA00023163"/>
    </source>
</evidence>
<keyword evidence="5 8" id="KW-0804">Transcription</keyword>
<comment type="function">
    <text evidence="6 8 9">Necessary for efficient RNA polymerase transcription elongation past template-encoded arresting sites. The arresting sites in DNA have the property of trapping a certain fraction of elongating RNA polymerases that pass through, resulting in locked ternary complexes. Cleavage of the nascent transcript by cleavage factors such as GreA or GreB allows the resumption of elongation from the new 3'terminus. GreA releases sequences of 2 to 3 nucleotides.</text>
</comment>
<evidence type="ECO:0000256" key="4">
    <source>
        <dbReference type="ARBA" id="ARBA00023125"/>
    </source>
</evidence>
<dbReference type="InterPro" id="IPR018151">
    <property type="entry name" value="TF_GreA/GreB_CS"/>
</dbReference>
<dbReference type="PIRSF" id="PIRSF006092">
    <property type="entry name" value="GreA_GreB"/>
    <property type="match status" value="1"/>
</dbReference>
<dbReference type="NCBIfam" id="TIGR01462">
    <property type="entry name" value="greA"/>
    <property type="match status" value="1"/>
</dbReference>
<dbReference type="InterPro" id="IPR036805">
    <property type="entry name" value="Tscrpt_elong_fac_GreA/B_N_sf"/>
</dbReference>
<evidence type="ECO:0000256" key="7">
    <source>
        <dbReference type="ARBA" id="ARBA00030776"/>
    </source>
</evidence>
<dbReference type="GO" id="GO:0070063">
    <property type="term" value="F:RNA polymerase binding"/>
    <property type="evidence" value="ECO:0007669"/>
    <property type="project" value="InterPro"/>
</dbReference>
<dbReference type="InterPro" id="IPR023459">
    <property type="entry name" value="Tscrpt_elong_fac_GreA/B_fam"/>
</dbReference>
<dbReference type="InterPro" id="IPR036953">
    <property type="entry name" value="GreA/GreB_C_sf"/>
</dbReference>
<evidence type="ECO:0000256" key="9">
    <source>
        <dbReference type="RuleBase" id="RU000556"/>
    </source>
</evidence>
<dbReference type="NCBIfam" id="NF001263">
    <property type="entry name" value="PRK00226.1-4"/>
    <property type="match status" value="1"/>
</dbReference>
<dbReference type="Gene3D" id="1.10.287.180">
    <property type="entry name" value="Transcription elongation factor, GreA/GreB, N-terminal domain"/>
    <property type="match status" value="1"/>
</dbReference>
<dbReference type="PANTHER" id="PTHR30437">
    <property type="entry name" value="TRANSCRIPTION ELONGATION FACTOR GREA"/>
    <property type="match status" value="1"/>
</dbReference>
<evidence type="ECO:0000256" key="8">
    <source>
        <dbReference type="HAMAP-Rule" id="MF_00105"/>
    </source>
</evidence>
<dbReference type="InterPro" id="IPR022691">
    <property type="entry name" value="Tscrpt_elong_fac_GreA/B_N"/>
</dbReference>
<feature type="region of interest" description="Disordered" evidence="10">
    <location>
        <begin position="100"/>
        <end position="128"/>
    </location>
</feature>
<evidence type="ECO:0000259" key="12">
    <source>
        <dbReference type="Pfam" id="PF03449"/>
    </source>
</evidence>
<dbReference type="Gene3D" id="3.10.50.30">
    <property type="entry name" value="Transcription elongation factor, GreA/GreB, C-terminal domain"/>
    <property type="match status" value="1"/>
</dbReference>
<dbReference type="InterPro" id="IPR001437">
    <property type="entry name" value="Tscrpt_elong_fac_GreA/B_C"/>
</dbReference>
<dbReference type="GO" id="GO:0003746">
    <property type="term" value="F:translation elongation factor activity"/>
    <property type="evidence" value="ECO:0007669"/>
    <property type="project" value="UniProtKB-KW"/>
</dbReference>
<evidence type="ECO:0000313" key="14">
    <source>
        <dbReference type="Proteomes" id="UP000754226"/>
    </source>
</evidence>
<dbReference type="Proteomes" id="UP000754226">
    <property type="component" value="Unassembled WGS sequence"/>
</dbReference>
<evidence type="ECO:0000259" key="11">
    <source>
        <dbReference type="Pfam" id="PF01272"/>
    </source>
</evidence>
<dbReference type="SUPFAM" id="SSF46557">
    <property type="entry name" value="GreA transcript cleavage protein, N-terminal domain"/>
    <property type="match status" value="1"/>
</dbReference>
<evidence type="ECO:0000256" key="10">
    <source>
        <dbReference type="SAM" id="MobiDB-lite"/>
    </source>
</evidence>
<dbReference type="GO" id="GO:0032784">
    <property type="term" value="P:regulation of DNA-templated transcription elongation"/>
    <property type="evidence" value="ECO:0007669"/>
    <property type="project" value="UniProtKB-UniRule"/>
</dbReference>
<evidence type="ECO:0000256" key="3">
    <source>
        <dbReference type="ARBA" id="ARBA00023015"/>
    </source>
</evidence>
<evidence type="ECO:0000256" key="2">
    <source>
        <dbReference type="ARBA" id="ARBA00013729"/>
    </source>
</evidence>
<dbReference type="PROSITE" id="PS00829">
    <property type="entry name" value="GREAB_1"/>
    <property type="match status" value="1"/>
</dbReference>
<dbReference type="SUPFAM" id="SSF54534">
    <property type="entry name" value="FKBP-like"/>
    <property type="match status" value="1"/>
</dbReference>
<protein>
    <recommendedName>
        <fullName evidence="2 8">Transcription elongation factor GreA</fullName>
    </recommendedName>
    <alternativeName>
        <fullName evidence="7 8">Transcript cleavage factor GreA</fullName>
    </alternativeName>
</protein>
<evidence type="ECO:0000256" key="6">
    <source>
        <dbReference type="ARBA" id="ARBA00024916"/>
    </source>
</evidence>
<feature type="domain" description="Transcription elongation factor GreA/GreB C-terminal" evidence="11">
    <location>
        <begin position="84"/>
        <end position="159"/>
    </location>
</feature>
<dbReference type="FunFam" id="1.10.287.180:FF:000001">
    <property type="entry name" value="Transcription elongation factor GreA"/>
    <property type="match status" value="1"/>
</dbReference>